<evidence type="ECO:0000256" key="3">
    <source>
        <dbReference type="ARBA" id="ARBA00023163"/>
    </source>
</evidence>
<protein>
    <submittedName>
        <fullName evidence="6">LacI family transcriptional regulator</fullName>
    </submittedName>
</protein>
<feature type="domain" description="HTH lacI-type" evidence="4">
    <location>
        <begin position="2"/>
        <end position="56"/>
    </location>
</feature>
<evidence type="ECO:0000313" key="6">
    <source>
        <dbReference type="EMBL" id="TCO70027.1"/>
    </source>
</evidence>
<dbReference type="PANTHER" id="PTHR30146:SF154">
    <property type="entry name" value="TRANSCRIPTION REGULATOR, MEMBER OF GALR FAMILY"/>
    <property type="match status" value="1"/>
</dbReference>
<keyword evidence="2" id="KW-0238">DNA-binding</keyword>
<evidence type="ECO:0000256" key="1">
    <source>
        <dbReference type="ARBA" id="ARBA00023015"/>
    </source>
</evidence>
<name>A0A4R2KD32_9FIRM</name>
<feature type="domain" description="HTH cro/C1-type" evidence="5">
    <location>
        <begin position="2"/>
        <end position="38"/>
    </location>
</feature>
<keyword evidence="3" id="KW-0804">Transcription</keyword>
<dbReference type="Gene3D" id="3.40.50.2300">
    <property type="match status" value="2"/>
</dbReference>
<reference evidence="6 7" key="1">
    <citation type="submission" date="2019-03" db="EMBL/GenBank/DDBJ databases">
        <title>Genomic Encyclopedia of Type Strains, Phase IV (KMG-IV): sequencing the most valuable type-strain genomes for metagenomic binning, comparative biology and taxonomic classification.</title>
        <authorList>
            <person name="Goeker M."/>
        </authorList>
    </citation>
    <scope>NUCLEOTIDE SEQUENCE [LARGE SCALE GENOMIC DNA]</scope>
    <source>
        <strain evidence="6 7">DSM 102940</strain>
    </source>
</reference>
<evidence type="ECO:0000259" key="4">
    <source>
        <dbReference type="PROSITE" id="PS50932"/>
    </source>
</evidence>
<proteinExistence type="predicted"/>
<dbReference type="InterPro" id="IPR000843">
    <property type="entry name" value="HTH_LacI"/>
</dbReference>
<accession>A0A4R2KD32</accession>
<dbReference type="InterPro" id="IPR001387">
    <property type="entry name" value="Cro/C1-type_HTH"/>
</dbReference>
<dbReference type="Pfam" id="PF00356">
    <property type="entry name" value="LacI"/>
    <property type="match status" value="1"/>
</dbReference>
<dbReference type="Pfam" id="PF00532">
    <property type="entry name" value="Peripla_BP_1"/>
    <property type="match status" value="1"/>
</dbReference>
<keyword evidence="7" id="KW-1185">Reference proteome</keyword>
<dbReference type="InterPro" id="IPR010982">
    <property type="entry name" value="Lambda_DNA-bd_dom_sf"/>
</dbReference>
<dbReference type="Gene3D" id="1.10.260.40">
    <property type="entry name" value="lambda repressor-like DNA-binding domains"/>
    <property type="match status" value="1"/>
</dbReference>
<dbReference type="RefSeq" id="WP_132247257.1">
    <property type="nucleotide sequence ID" value="NZ_SLWV01000028.1"/>
</dbReference>
<dbReference type="SMART" id="SM00354">
    <property type="entry name" value="HTH_LACI"/>
    <property type="match status" value="1"/>
</dbReference>
<gene>
    <name evidence="6" type="ORF">EV214_12822</name>
</gene>
<dbReference type="GO" id="GO:0003700">
    <property type="term" value="F:DNA-binding transcription factor activity"/>
    <property type="evidence" value="ECO:0007669"/>
    <property type="project" value="TreeGrafter"/>
</dbReference>
<dbReference type="GO" id="GO:0000976">
    <property type="term" value="F:transcription cis-regulatory region binding"/>
    <property type="evidence" value="ECO:0007669"/>
    <property type="project" value="TreeGrafter"/>
</dbReference>
<dbReference type="OrthoDB" id="9784962at2"/>
<dbReference type="SUPFAM" id="SSF53822">
    <property type="entry name" value="Periplasmic binding protein-like I"/>
    <property type="match status" value="1"/>
</dbReference>
<dbReference type="CDD" id="cd06267">
    <property type="entry name" value="PBP1_LacI_sugar_binding-like"/>
    <property type="match status" value="1"/>
</dbReference>
<dbReference type="CDD" id="cd01392">
    <property type="entry name" value="HTH_LacI"/>
    <property type="match status" value="1"/>
</dbReference>
<dbReference type="PANTHER" id="PTHR30146">
    <property type="entry name" value="LACI-RELATED TRANSCRIPTIONAL REPRESSOR"/>
    <property type="match status" value="1"/>
</dbReference>
<sequence length="330" mass="37034">MITIKDIAKEIGISYTTVSRALNGKSGVSPKTVKKVLKEAEKMGYQPNAIARGLVKKYTNTVGLVIADITNPYYPSIARGVEDAARKIGYNVFLCNTNYDKDNEKSYLKTLQEQRVDGIIIHPAKDDLPSIYDLQTPMILINRPSHGGKTSTIEVDNERGGFLATEHLIQSGYKRISFIGGDVVSYSNNKRLEGYKQALMKYNQLIDESMIVHGSFKTKSGYTIMEKMLKLENPPDAVFAGNDVIALGVLHCAQDYGLNMPDAFGVVGFDNVQFSELPQIQLTTIDQPKYYIGKLAFEMLIEEIRNKEERIIKKIVLEPELIIRKTTQKR</sequence>
<evidence type="ECO:0000259" key="5">
    <source>
        <dbReference type="PROSITE" id="PS50943"/>
    </source>
</evidence>
<organism evidence="6 7">
    <name type="scientific">Marinisporobacter balticus</name>
    <dbReference type="NCBI Taxonomy" id="2018667"/>
    <lineage>
        <taxon>Bacteria</taxon>
        <taxon>Bacillati</taxon>
        <taxon>Bacillota</taxon>
        <taxon>Clostridia</taxon>
        <taxon>Peptostreptococcales</taxon>
        <taxon>Thermotaleaceae</taxon>
        <taxon>Marinisporobacter</taxon>
    </lineage>
</organism>
<dbReference type="PROSITE" id="PS50932">
    <property type="entry name" value="HTH_LACI_2"/>
    <property type="match status" value="1"/>
</dbReference>
<evidence type="ECO:0000313" key="7">
    <source>
        <dbReference type="Proteomes" id="UP000294919"/>
    </source>
</evidence>
<comment type="caution">
    <text evidence="6">The sequence shown here is derived from an EMBL/GenBank/DDBJ whole genome shotgun (WGS) entry which is preliminary data.</text>
</comment>
<dbReference type="SUPFAM" id="SSF47413">
    <property type="entry name" value="lambda repressor-like DNA-binding domains"/>
    <property type="match status" value="1"/>
</dbReference>
<evidence type="ECO:0000256" key="2">
    <source>
        <dbReference type="ARBA" id="ARBA00023125"/>
    </source>
</evidence>
<dbReference type="EMBL" id="SLWV01000028">
    <property type="protein sequence ID" value="TCO70027.1"/>
    <property type="molecule type" value="Genomic_DNA"/>
</dbReference>
<dbReference type="InterPro" id="IPR001761">
    <property type="entry name" value="Peripla_BP/Lac1_sug-bd_dom"/>
</dbReference>
<dbReference type="AlphaFoldDB" id="A0A4R2KD32"/>
<dbReference type="InterPro" id="IPR028082">
    <property type="entry name" value="Peripla_BP_I"/>
</dbReference>
<keyword evidence="1" id="KW-0805">Transcription regulation</keyword>
<dbReference type="Proteomes" id="UP000294919">
    <property type="component" value="Unassembled WGS sequence"/>
</dbReference>
<dbReference type="PROSITE" id="PS50943">
    <property type="entry name" value="HTH_CROC1"/>
    <property type="match status" value="1"/>
</dbReference>